<name>A0A386ZGZ5_9NOCA</name>
<evidence type="ECO:0000313" key="2">
    <source>
        <dbReference type="Proteomes" id="UP000267164"/>
    </source>
</evidence>
<protein>
    <submittedName>
        <fullName evidence="1">HAD family phosphatase</fullName>
    </submittedName>
</protein>
<dbReference type="AlphaFoldDB" id="A0A386ZGZ5"/>
<dbReference type="PRINTS" id="PR00413">
    <property type="entry name" value="HADHALOGNASE"/>
</dbReference>
<dbReference type="Gene3D" id="3.40.50.1000">
    <property type="entry name" value="HAD superfamily/HAD-like"/>
    <property type="match status" value="1"/>
</dbReference>
<dbReference type="SFLD" id="SFLDG01129">
    <property type="entry name" value="C1.5:_HAD__Beta-PGM__Phosphata"/>
    <property type="match status" value="1"/>
</dbReference>
<proteinExistence type="predicted"/>
<dbReference type="OrthoDB" id="9812856at2"/>
<dbReference type="PANTHER" id="PTHR18901:SF38">
    <property type="entry name" value="PSEUDOURIDINE-5'-PHOSPHATASE"/>
    <property type="match status" value="1"/>
</dbReference>
<dbReference type="InterPro" id="IPR041492">
    <property type="entry name" value="HAD_2"/>
</dbReference>
<dbReference type="SFLD" id="SFLDS00003">
    <property type="entry name" value="Haloacid_Dehalogenase"/>
    <property type="match status" value="1"/>
</dbReference>
<dbReference type="InterPro" id="IPR006439">
    <property type="entry name" value="HAD-SF_hydro_IA"/>
</dbReference>
<accession>A0A386ZGZ5</accession>
<dbReference type="SUPFAM" id="SSF56784">
    <property type="entry name" value="HAD-like"/>
    <property type="match status" value="1"/>
</dbReference>
<dbReference type="EMBL" id="CP032568">
    <property type="protein sequence ID" value="AYF75855.1"/>
    <property type="molecule type" value="Genomic_DNA"/>
</dbReference>
<dbReference type="Gene3D" id="1.10.150.240">
    <property type="entry name" value="Putative phosphatase, domain 2"/>
    <property type="match status" value="1"/>
</dbReference>
<dbReference type="InterPro" id="IPR023214">
    <property type="entry name" value="HAD_sf"/>
</dbReference>
<dbReference type="NCBIfam" id="TIGR01509">
    <property type="entry name" value="HAD-SF-IA-v3"/>
    <property type="match status" value="1"/>
</dbReference>
<dbReference type="Pfam" id="PF13419">
    <property type="entry name" value="HAD_2"/>
    <property type="match status" value="1"/>
</dbReference>
<dbReference type="RefSeq" id="WP_120738776.1">
    <property type="nucleotide sequence ID" value="NZ_CP032568.1"/>
</dbReference>
<dbReference type="InterPro" id="IPR023198">
    <property type="entry name" value="PGP-like_dom2"/>
</dbReference>
<keyword evidence="2" id="KW-1185">Reference proteome</keyword>
<dbReference type="SFLD" id="SFLDG01135">
    <property type="entry name" value="C1.5.6:_HAD__Beta-PGM__Phospha"/>
    <property type="match status" value="1"/>
</dbReference>
<reference evidence="1 2" key="1">
    <citation type="submission" date="2018-09" db="EMBL/GenBank/DDBJ databases">
        <title>Nocardia yunnanensis sp. nov., an actinomycete isolated from a soil sample.</title>
        <authorList>
            <person name="Zhang J."/>
        </authorList>
    </citation>
    <scope>NUCLEOTIDE SEQUENCE [LARGE SCALE GENOMIC DNA]</scope>
    <source>
        <strain evidence="1 2">CFHS0054</strain>
    </source>
</reference>
<gene>
    <name evidence="1" type="ORF">D7D52_20670</name>
</gene>
<dbReference type="KEGG" id="nyu:D7D52_20670"/>
<organism evidence="1 2">
    <name type="scientific">Nocardia yunnanensis</name>
    <dbReference type="NCBI Taxonomy" id="2382165"/>
    <lineage>
        <taxon>Bacteria</taxon>
        <taxon>Bacillati</taxon>
        <taxon>Actinomycetota</taxon>
        <taxon>Actinomycetes</taxon>
        <taxon>Mycobacteriales</taxon>
        <taxon>Nocardiaceae</taxon>
        <taxon>Nocardia</taxon>
    </lineage>
</organism>
<dbReference type="PANTHER" id="PTHR18901">
    <property type="entry name" value="2-DEOXYGLUCOSE-6-PHOSPHATE PHOSPHATASE 2"/>
    <property type="match status" value="1"/>
</dbReference>
<sequence length="235" mass="25674">MRADARDKPVRAVVFDMDGLLLDSERLAVESLGRSGAELGYALPESFCHSLIGMPADTCRELAVAAFGPDFPLDEFFRTHETTIARLVDAGRLAVKPGVAELLDELDRRRVPRAIATSSNRARTQHHLRAVGLLGRFDAIVTRQDVRQGKPHPEPYLTATAALGAEPEFTLACEDSPNGLRAAHAAGLRCLLIPDLVPATAETRELAHRVYPDLRHVIDYLAVANDAVPHPPVLW</sequence>
<dbReference type="Proteomes" id="UP000267164">
    <property type="component" value="Chromosome"/>
</dbReference>
<evidence type="ECO:0000313" key="1">
    <source>
        <dbReference type="EMBL" id="AYF75855.1"/>
    </source>
</evidence>
<dbReference type="InterPro" id="IPR036412">
    <property type="entry name" value="HAD-like_sf"/>
</dbReference>